<dbReference type="GO" id="GO:0051536">
    <property type="term" value="F:iron-sulfur cluster binding"/>
    <property type="evidence" value="ECO:0007669"/>
    <property type="project" value="UniProtKB-KW"/>
</dbReference>
<dbReference type="AlphaFoldDB" id="A0A644Y1K3"/>
<keyword evidence="2" id="KW-0479">Metal-binding</keyword>
<dbReference type="SUPFAM" id="SSF102114">
    <property type="entry name" value="Radical SAM enzymes"/>
    <property type="match status" value="1"/>
</dbReference>
<feature type="domain" description="Radical SAM core" evidence="5">
    <location>
        <begin position="13"/>
        <end position="162"/>
    </location>
</feature>
<accession>A0A644Y1K3</accession>
<dbReference type="InterPro" id="IPR013785">
    <property type="entry name" value="Aldolase_TIM"/>
</dbReference>
<evidence type="ECO:0000313" key="6">
    <source>
        <dbReference type="EMBL" id="MPM22400.1"/>
    </source>
</evidence>
<organism evidence="6">
    <name type="scientific">bioreactor metagenome</name>
    <dbReference type="NCBI Taxonomy" id="1076179"/>
    <lineage>
        <taxon>unclassified sequences</taxon>
        <taxon>metagenomes</taxon>
        <taxon>ecological metagenomes</taxon>
    </lineage>
</organism>
<dbReference type="Gene3D" id="3.20.20.70">
    <property type="entry name" value="Aldolase class I"/>
    <property type="match status" value="1"/>
</dbReference>
<proteinExistence type="predicted"/>
<dbReference type="PANTHER" id="PTHR11228:SF7">
    <property type="entry name" value="PQQA PEPTIDE CYCLASE"/>
    <property type="match status" value="1"/>
</dbReference>
<keyword evidence="4" id="KW-0411">Iron-sulfur</keyword>
<dbReference type="GO" id="GO:0003824">
    <property type="term" value="F:catalytic activity"/>
    <property type="evidence" value="ECO:0007669"/>
    <property type="project" value="InterPro"/>
</dbReference>
<reference evidence="6" key="1">
    <citation type="submission" date="2019-08" db="EMBL/GenBank/DDBJ databases">
        <authorList>
            <person name="Kucharzyk K."/>
            <person name="Murdoch R.W."/>
            <person name="Higgins S."/>
            <person name="Loffler F."/>
        </authorList>
    </citation>
    <scope>NUCLEOTIDE SEQUENCE</scope>
</reference>
<keyword evidence="1" id="KW-0949">S-adenosyl-L-methionine</keyword>
<comment type="caution">
    <text evidence="6">The sequence shown here is derived from an EMBL/GenBank/DDBJ whole genome shotgun (WGS) entry which is preliminary data.</text>
</comment>
<dbReference type="InterPro" id="IPR058240">
    <property type="entry name" value="rSAM_sf"/>
</dbReference>
<evidence type="ECO:0000256" key="3">
    <source>
        <dbReference type="ARBA" id="ARBA00023004"/>
    </source>
</evidence>
<evidence type="ECO:0000259" key="5">
    <source>
        <dbReference type="Pfam" id="PF04055"/>
    </source>
</evidence>
<dbReference type="PANTHER" id="PTHR11228">
    <property type="entry name" value="RADICAL SAM DOMAIN PROTEIN"/>
    <property type="match status" value="1"/>
</dbReference>
<evidence type="ECO:0000256" key="1">
    <source>
        <dbReference type="ARBA" id="ARBA00022691"/>
    </source>
</evidence>
<dbReference type="EMBL" id="VSSQ01003804">
    <property type="protein sequence ID" value="MPM22400.1"/>
    <property type="molecule type" value="Genomic_DNA"/>
</dbReference>
<dbReference type="InterPro" id="IPR007197">
    <property type="entry name" value="rSAM"/>
</dbReference>
<dbReference type="SFLD" id="SFLDS00029">
    <property type="entry name" value="Radical_SAM"/>
    <property type="match status" value="1"/>
</dbReference>
<protein>
    <recommendedName>
        <fullName evidence="5">Radical SAM core domain-containing protein</fullName>
    </recommendedName>
</protein>
<evidence type="ECO:0000256" key="4">
    <source>
        <dbReference type="ARBA" id="ARBA00023014"/>
    </source>
</evidence>
<dbReference type="Pfam" id="PF04055">
    <property type="entry name" value="Radical_SAM"/>
    <property type="match status" value="1"/>
</dbReference>
<sequence>MDKLNKIIIGVDMAGCPNRCKHCWLGAAPNGKMEKEDVVFVANAFRPYANKSEIISWYREPDFRDDYKELWDLECQLSDEKTPHFELMSYWRMVRDKDYAEWLYSIGVRKCQLTLFGSEKTTDYYVGRKGAYSEIVKSIDILFKHGIAPRIQVFVNKDNIEELPFIEEFMDNLELESRCKEIGQEFQLFVHSGSCEGENEKLYEIIVTKEDLNRIPEKLAALTLKHFAKENLQQVFGKPEKDLIKELLGNKETTSIISTFPVFYVDANFNVYPNVTQPSPWWCLGNLKADGAEQIMDNYINNKSKAQHLINHIPIGEMVSLCGNPDSERLFSKEEYILYIQNQFCKINC</sequence>
<dbReference type="InterPro" id="IPR050377">
    <property type="entry name" value="Radical_SAM_PqqE_MftC-like"/>
</dbReference>
<gene>
    <name evidence="6" type="ORF">SDC9_68853</name>
</gene>
<keyword evidence="3" id="KW-0408">Iron</keyword>
<dbReference type="GO" id="GO:0046872">
    <property type="term" value="F:metal ion binding"/>
    <property type="evidence" value="ECO:0007669"/>
    <property type="project" value="UniProtKB-KW"/>
</dbReference>
<name>A0A644Y1K3_9ZZZZ</name>
<evidence type="ECO:0000256" key="2">
    <source>
        <dbReference type="ARBA" id="ARBA00022723"/>
    </source>
</evidence>